<evidence type="ECO:0000313" key="3">
    <source>
        <dbReference type="Proteomes" id="UP000073492"/>
    </source>
</evidence>
<reference evidence="2 3" key="1">
    <citation type="submission" date="2015-07" db="EMBL/GenBank/DDBJ databases">
        <title>Comparative genomics of the Sigatoka disease complex on banana suggests a link between parallel evolutionary changes in Pseudocercospora fijiensis and Pseudocercospora eumusae and increased virulence on the banana host.</title>
        <authorList>
            <person name="Chang T.-C."/>
            <person name="Salvucci A."/>
            <person name="Crous P.W."/>
            <person name="Stergiopoulos I."/>
        </authorList>
    </citation>
    <scope>NUCLEOTIDE SEQUENCE [LARGE SCALE GENOMIC DNA]</scope>
    <source>
        <strain evidence="2 3">CBS 116634</strain>
    </source>
</reference>
<feature type="region of interest" description="Disordered" evidence="1">
    <location>
        <begin position="196"/>
        <end position="218"/>
    </location>
</feature>
<organism evidence="2 3">
    <name type="scientific">Pseudocercospora musae</name>
    <dbReference type="NCBI Taxonomy" id="113226"/>
    <lineage>
        <taxon>Eukaryota</taxon>
        <taxon>Fungi</taxon>
        <taxon>Dikarya</taxon>
        <taxon>Ascomycota</taxon>
        <taxon>Pezizomycotina</taxon>
        <taxon>Dothideomycetes</taxon>
        <taxon>Dothideomycetidae</taxon>
        <taxon>Mycosphaerellales</taxon>
        <taxon>Mycosphaerellaceae</taxon>
        <taxon>Pseudocercospora</taxon>
    </lineage>
</organism>
<gene>
    <name evidence="2" type="ORF">AC579_7498</name>
</gene>
<evidence type="ECO:0000256" key="1">
    <source>
        <dbReference type="SAM" id="MobiDB-lite"/>
    </source>
</evidence>
<dbReference type="EMBL" id="LFZO01000164">
    <property type="protein sequence ID" value="KXT12119.1"/>
    <property type="molecule type" value="Genomic_DNA"/>
</dbReference>
<evidence type="ECO:0000313" key="2">
    <source>
        <dbReference type="EMBL" id="KXT12119.1"/>
    </source>
</evidence>
<proteinExistence type="predicted"/>
<name>A0A139IBQ5_9PEZI</name>
<protein>
    <submittedName>
        <fullName evidence="2">Uncharacterized protein</fullName>
    </submittedName>
</protein>
<dbReference type="OrthoDB" id="5857104at2759"/>
<keyword evidence="3" id="KW-1185">Reference proteome</keyword>
<sequence length="362" mass="39672">MPRGIIIDPNEVNQLTRNGGLSFFARAGYANSAHLDPIQAAIYIHAMQKNLVLQDYGMVRELHMMIHQNQQASKLLLARADIIRACTQDGSGEQYLSLASQNLFEAPNREETQDPSPELERLKACLSALSRSVQEFRKQKRSERSQIMKAEMGPEALMTDIHIRQMNLDQLQTAYKKLRDVSHMLATKLLHNQEQVAGGTNSRDLRMNNGSGPQGQGPLNALRMNVMPNGDITDRSVQVSNGNGAIGGATGPMSKGLPNGGAHDGNTQIAGVKRTYAQASGTVPGDLAKMAAQLSNVYSSDTEMTANGSPAFARNMVRMFWVTLHLKQEQLEGMSSANLVSTTMKLQQGLFMSLQQLYAIFV</sequence>
<dbReference type="AlphaFoldDB" id="A0A139IBQ5"/>
<dbReference type="Proteomes" id="UP000073492">
    <property type="component" value="Unassembled WGS sequence"/>
</dbReference>
<comment type="caution">
    <text evidence="2">The sequence shown here is derived from an EMBL/GenBank/DDBJ whole genome shotgun (WGS) entry which is preliminary data.</text>
</comment>
<accession>A0A139IBQ5</accession>